<evidence type="ECO:0000313" key="4">
    <source>
        <dbReference type="Proteomes" id="UP000184241"/>
    </source>
</evidence>
<dbReference type="SUPFAM" id="SSF55008">
    <property type="entry name" value="HMA, heavy metal-associated domain"/>
    <property type="match status" value="1"/>
</dbReference>
<protein>
    <submittedName>
        <fullName evidence="3">Copper chaperone CopZ</fullName>
    </submittedName>
</protein>
<dbReference type="InterPro" id="IPR006121">
    <property type="entry name" value="HMA_dom"/>
</dbReference>
<dbReference type="FunFam" id="3.30.70.100:FF:000001">
    <property type="entry name" value="ATPase copper transporting beta"/>
    <property type="match status" value="1"/>
</dbReference>
<dbReference type="PROSITE" id="PS50846">
    <property type="entry name" value="HMA_2"/>
    <property type="match status" value="1"/>
</dbReference>
<dbReference type="PRINTS" id="PR00944">
    <property type="entry name" value="CUEXPORT"/>
</dbReference>
<evidence type="ECO:0000313" key="3">
    <source>
        <dbReference type="EMBL" id="SHI00374.1"/>
    </source>
</evidence>
<feature type="domain" description="HMA" evidence="2">
    <location>
        <begin position="1"/>
        <end position="63"/>
    </location>
</feature>
<dbReference type="Proteomes" id="UP000184241">
    <property type="component" value="Unassembled WGS sequence"/>
</dbReference>
<dbReference type="InterPro" id="IPR000428">
    <property type="entry name" value="Cu-bd"/>
</dbReference>
<proteinExistence type="predicted"/>
<dbReference type="Pfam" id="PF00403">
    <property type="entry name" value="HMA"/>
    <property type="match status" value="1"/>
</dbReference>
<dbReference type="EMBL" id="FQXU01000005">
    <property type="protein sequence ID" value="SHI00374.1"/>
    <property type="molecule type" value="Genomic_DNA"/>
</dbReference>
<gene>
    <name evidence="3" type="ORF">SAMN02745941_01487</name>
</gene>
<dbReference type="CDD" id="cd00371">
    <property type="entry name" value="HMA"/>
    <property type="match status" value="1"/>
</dbReference>
<organism evidence="3 4">
    <name type="scientific">Clostridium intestinale DSM 6191</name>
    <dbReference type="NCBI Taxonomy" id="1121320"/>
    <lineage>
        <taxon>Bacteria</taxon>
        <taxon>Bacillati</taxon>
        <taxon>Bacillota</taxon>
        <taxon>Clostridia</taxon>
        <taxon>Eubacteriales</taxon>
        <taxon>Clostridiaceae</taxon>
        <taxon>Clostridium</taxon>
    </lineage>
</organism>
<dbReference type="RefSeq" id="WP_175550873.1">
    <property type="nucleotide sequence ID" value="NZ_FQXU01000005.1"/>
</dbReference>
<evidence type="ECO:0000259" key="2">
    <source>
        <dbReference type="PROSITE" id="PS50846"/>
    </source>
</evidence>
<evidence type="ECO:0000256" key="1">
    <source>
        <dbReference type="ARBA" id="ARBA00022723"/>
    </source>
</evidence>
<sequence length="66" mass="7113">MKKIIIEGMSCGHCKARVEKALSELDGITSAVVDLEAKTATIEGETSDEILRETIDDAGYDVISIE</sequence>
<dbReference type="GO" id="GO:0005507">
    <property type="term" value="F:copper ion binding"/>
    <property type="evidence" value="ECO:0007669"/>
    <property type="project" value="InterPro"/>
</dbReference>
<accession>A0A1M5XLG0</accession>
<reference evidence="3 4" key="1">
    <citation type="submission" date="2016-11" db="EMBL/GenBank/DDBJ databases">
        <authorList>
            <person name="Jaros S."/>
            <person name="Januszkiewicz K."/>
            <person name="Wedrychowicz H."/>
        </authorList>
    </citation>
    <scope>NUCLEOTIDE SEQUENCE [LARGE SCALE GENOMIC DNA]</scope>
    <source>
        <strain evidence="3 4">DSM 6191</strain>
    </source>
</reference>
<dbReference type="Gene3D" id="3.30.70.100">
    <property type="match status" value="1"/>
</dbReference>
<name>A0A1M5XLG0_9CLOT</name>
<dbReference type="InterPro" id="IPR017969">
    <property type="entry name" value="Heavy-metal-associated_CS"/>
</dbReference>
<dbReference type="InterPro" id="IPR036163">
    <property type="entry name" value="HMA_dom_sf"/>
</dbReference>
<dbReference type="AlphaFoldDB" id="A0A1M5XLG0"/>
<dbReference type="GO" id="GO:0006825">
    <property type="term" value="P:copper ion transport"/>
    <property type="evidence" value="ECO:0007669"/>
    <property type="project" value="InterPro"/>
</dbReference>
<keyword evidence="1" id="KW-0479">Metal-binding</keyword>
<dbReference type="PROSITE" id="PS01047">
    <property type="entry name" value="HMA_1"/>
    <property type="match status" value="1"/>
</dbReference>